<evidence type="ECO:0000259" key="2">
    <source>
        <dbReference type="Pfam" id="PF09699"/>
    </source>
</evidence>
<organism evidence="3 4">
    <name type="scientific">Neorhodopirellula lusitana</name>
    <dbReference type="NCBI Taxonomy" id="445327"/>
    <lineage>
        <taxon>Bacteria</taxon>
        <taxon>Pseudomonadati</taxon>
        <taxon>Planctomycetota</taxon>
        <taxon>Planctomycetia</taxon>
        <taxon>Pirellulales</taxon>
        <taxon>Pirellulaceae</taxon>
        <taxon>Neorhodopirellula</taxon>
    </lineage>
</organism>
<dbReference type="InterPro" id="IPR011990">
    <property type="entry name" value="TPR-like_helical_dom_sf"/>
</dbReference>
<dbReference type="EMBL" id="FXUG01000003">
    <property type="protein sequence ID" value="SMP50341.1"/>
    <property type="molecule type" value="Genomic_DNA"/>
</dbReference>
<accession>A0ABY1PVL6</accession>
<dbReference type="PANTHER" id="PTHR35038:SF8">
    <property type="entry name" value="C-TYPE POLYHEME CYTOCHROME OMCC"/>
    <property type="match status" value="1"/>
</dbReference>
<dbReference type="InterPro" id="IPR051829">
    <property type="entry name" value="Multiheme_Cytochr_ET"/>
</dbReference>
<dbReference type="PANTHER" id="PTHR35038">
    <property type="entry name" value="DISSIMILATORY SULFITE REDUCTASE SIRA"/>
    <property type="match status" value="1"/>
</dbReference>
<dbReference type="Gene3D" id="1.10.1130.10">
    <property type="entry name" value="Flavocytochrome C3, Chain A"/>
    <property type="match status" value="1"/>
</dbReference>
<dbReference type="Gene3D" id="1.25.40.10">
    <property type="entry name" value="Tetratricopeptide repeat domain"/>
    <property type="match status" value="1"/>
</dbReference>
<dbReference type="Pfam" id="PF09699">
    <property type="entry name" value="Paired_CXXCH_1"/>
    <property type="match status" value="1"/>
</dbReference>
<comment type="caution">
    <text evidence="3">The sequence shown here is derived from an EMBL/GenBank/DDBJ whole genome shotgun (WGS) entry which is preliminary data.</text>
</comment>
<dbReference type="InterPro" id="IPR036280">
    <property type="entry name" value="Multihaem_cyt_sf"/>
</dbReference>
<evidence type="ECO:0000313" key="4">
    <source>
        <dbReference type="Proteomes" id="UP001158067"/>
    </source>
</evidence>
<evidence type="ECO:0000313" key="3">
    <source>
        <dbReference type="EMBL" id="SMP50341.1"/>
    </source>
</evidence>
<proteinExistence type="predicted"/>
<gene>
    <name evidence="3" type="ORF">SAMN06265222_10380</name>
</gene>
<name>A0ABY1PVL6_9BACT</name>
<reference evidence="3 4" key="1">
    <citation type="submission" date="2017-05" db="EMBL/GenBank/DDBJ databases">
        <authorList>
            <person name="Varghese N."/>
            <person name="Submissions S."/>
        </authorList>
    </citation>
    <scope>NUCLEOTIDE SEQUENCE [LARGE SCALE GENOMIC DNA]</scope>
    <source>
        <strain evidence="3 4">DSM 25457</strain>
    </source>
</reference>
<feature type="domain" description="Doubled CXXCH motif" evidence="2">
    <location>
        <begin position="354"/>
        <end position="385"/>
    </location>
</feature>
<dbReference type="SUPFAM" id="SSF48695">
    <property type="entry name" value="Multiheme cytochromes"/>
    <property type="match status" value="1"/>
</dbReference>
<keyword evidence="4" id="KW-1185">Reference proteome</keyword>
<dbReference type="InterPro" id="IPR010177">
    <property type="entry name" value="Paired_CXXCH_1"/>
</dbReference>
<sequence>MLALLGVSVWVGCARQEQSSQSTSNSNMLKGAAWQWSDELIQVSSTASNRNAWKELLNDSGSKVQRKPAGSIGSNACRECHPGQYDRFQESAHGRSARDAIVTERIRHDHWTHEPSGRLYEVGGDQEEIWHRETIPGKHSKVFAVQQAKMDLELGSGTHALTCLFRDGEFLCESPVTWYRQTEDWGLSPGYDPAKIPTFSRAVTTSCVFCHVGSIDVVNDNPNQFAIREVTISCERCHGSGAAHVDFHNRGDMPNADAGRDMRTEIGVTSSDPIVHPAKLSRERSEAVCSQCHLQGEVLATAPGQDLWDFVPGELLSTNRTDFQTPHDDNTLRLVGHTEQLHASVCYQQSATLTCITCHNPHQHFEGAATIDAYRQVCVSCHQDDACGIEIQKRVSVNQNDCSKCHMPLRPTNVTHAALHDHTIGVHAESYRLAELTPPKQQERPKQKQVVSNSSFLYPLVNEASVADAEMERRLALVTHNLFFNERHLQQITADMPRAQKVLLGLHRSGNSGAAVDVALAQDYLDADLLEPARQLATAVDQSEKLFSDAKINATHILAQIAFRQQRNAVALKKFETLTHNRRVSGDHYLLAICLINAGQVDAAVASLENALRIDPTLWVAHEQLAVLFQHLDKPARSRAHRKAMVEIKSQALSIP</sequence>
<protein>
    <submittedName>
        <fullName evidence="3">Doubled CXXCH domain-containing protein</fullName>
    </submittedName>
</protein>
<dbReference type="Proteomes" id="UP001158067">
    <property type="component" value="Unassembled WGS sequence"/>
</dbReference>
<dbReference type="SUPFAM" id="SSF48452">
    <property type="entry name" value="TPR-like"/>
    <property type="match status" value="1"/>
</dbReference>
<keyword evidence="1" id="KW-0732">Signal</keyword>
<evidence type="ECO:0000256" key="1">
    <source>
        <dbReference type="ARBA" id="ARBA00022729"/>
    </source>
</evidence>